<dbReference type="InterPro" id="IPR002168">
    <property type="entry name" value="Lipase_GDXG_HIS_AS"/>
</dbReference>
<evidence type="ECO:0000259" key="4">
    <source>
        <dbReference type="Pfam" id="PF07859"/>
    </source>
</evidence>
<evidence type="ECO:0000313" key="5">
    <source>
        <dbReference type="EMBL" id="KAJ1722038.1"/>
    </source>
</evidence>
<dbReference type="InterPro" id="IPR029058">
    <property type="entry name" value="AB_hydrolase_fold"/>
</dbReference>
<comment type="caution">
    <text evidence="5">The sequence shown here is derived from an EMBL/GenBank/DDBJ whole genome shotgun (WGS) entry which is preliminary data.</text>
</comment>
<dbReference type="Gene3D" id="3.40.50.1820">
    <property type="entry name" value="alpha/beta hydrolase"/>
    <property type="match status" value="1"/>
</dbReference>
<feature type="domain" description="Alpha/beta hydrolase fold-3" evidence="4">
    <location>
        <begin position="162"/>
        <end position="378"/>
    </location>
</feature>
<organism evidence="5 6">
    <name type="scientific">Coemansia erecta</name>
    <dbReference type="NCBI Taxonomy" id="147472"/>
    <lineage>
        <taxon>Eukaryota</taxon>
        <taxon>Fungi</taxon>
        <taxon>Fungi incertae sedis</taxon>
        <taxon>Zoopagomycota</taxon>
        <taxon>Kickxellomycotina</taxon>
        <taxon>Kickxellomycetes</taxon>
        <taxon>Kickxellales</taxon>
        <taxon>Kickxellaceae</taxon>
        <taxon>Coemansia</taxon>
    </lineage>
</organism>
<name>A0A9W8CSD2_9FUNG</name>
<dbReference type="SUPFAM" id="SSF53474">
    <property type="entry name" value="alpha/beta-Hydrolases"/>
    <property type="match status" value="1"/>
</dbReference>
<accession>A0A9W8CSD2</accession>
<keyword evidence="2" id="KW-0378">Hydrolase</keyword>
<dbReference type="PANTHER" id="PTHR48081">
    <property type="entry name" value="AB HYDROLASE SUPERFAMILY PROTEIN C4A8.06C"/>
    <property type="match status" value="1"/>
</dbReference>
<dbReference type="Pfam" id="PF07859">
    <property type="entry name" value="Abhydrolase_3"/>
    <property type="match status" value="1"/>
</dbReference>
<evidence type="ECO:0000256" key="3">
    <source>
        <dbReference type="PROSITE-ProRule" id="PRU10038"/>
    </source>
</evidence>
<dbReference type="PANTHER" id="PTHR48081:SF8">
    <property type="entry name" value="ALPHA_BETA HYDROLASE FOLD-3 DOMAIN-CONTAINING PROTEIN-RELATED"/>
    <property type="match status" value="1"/>
</dbReference>
<keyword evidence="6" id="KW-1185">Reference proteome</keyword>
<comment type="similarity">
    <text evidence="1">Belongs to the 'GDXG' lipolytic enzyme family.</text>
</comment>
<protein>
    <recommendedName>
        <fullName evidence="4">Alpha/beta hydrolase fold-3 domain-containing protein</fullName>
    </recommendedName>
</protein>
<evidence type="ECO:0000256" key="2">
    <source>
        <dbReference type="ARBA" id="ARBA00022801"/>
    </source>
</evidence>
<dbReference type="PROSITE" id="PS01173">
    <property type="entry name" value="LIPASE_GDXG_HIS"/>
    <property type="match status" value="1"/>
</dbReference>
<reference evidence="5" key="1">
    <citation type="submission" date="2022-07" db="EMBL/GenBank/DDBJ databases">
        <title>Phylogenomic reconstructions and comparative analyses of Kickxellomycotina fungi.</title>
        <authorList>
            <person name="Reynolds N.K."/>
            <person name="Stajich J.E."/>
            <person name="Barry K."/>
            <person name="Grigoriev I.V."/>
            <person name="Crous P."/>
            <person name="Smith M.E."/>
        </authorList>
    </citation>
    <scope>NUCLEOTIDE SEQUENCE</scope>
    <source>
        <strain evidence="5">NBRC 32514</strain>
    </source>
</reference>
<dbReference type="InterPro" id="IPR033140">
    <property type="entry name" value="Lipase_GDXG_put_SER_AS"/>
</dbReference>
<gene>
    <name evidence="5" type="ORF">LPJ53_003506</name>
</gene>
<proteinExistence type="inferred from homology"/>
<dbReference type="OrthoDB" id="408631at2759"/>
<dbReference type="PROSITE" id="PS01174">
    <property type="entry name" value="LIPASE_GDXG_SER"/>
    <property type="match status" value="1"/>
</dbReference>
<dbReference type="InterPro" id="IPR013094">
    <property type="entry name" value="AB_hydrolase_3"/>
</dbReference>
<dbReference type="GO" id="GO:0016787">
    <property type="term" value="F:hydrolase activity"/>
    <property type="evidence" value="ECO:0007669"/>
    <property type="project" value="UniProtKB-KW"/>
</dbReference>
<sequence>MDILAKATLIAGIAATATRSTLSYYTRGPRCKTWPLWFQLQRDAMFSIIKRAAHRSVTEDTIATIDFSAVHAKNRLMDLPVSEMPPHMGRLERRSIPVSQVPLSTDVFLGIGPAEAGLVQLTEGDRESSGREITYDMLVAKTLADDDGAFECKPLSPNERIILYLHGGAYTLGSAASHRGLTGRLVHQSGVRCVAIDYRLAPQHPFPAQLHDAYIAYQYLLNQGFKPESVIIAGDSAGGNLVLALALLLKHMRTTMPCGLLLLSPWVDLVSERPSILGNAQCDYLYPLSLENPMTQPRMFYAPGRKLSETLVEELKHPLVSPVNADFSDFPPTLIQAGDKELMADDIDEMYHRMLSANPDRQTSFTYECYLDMIHVFHQFLDLPCAQEAYISAGKFIKSL</sequence>
<dbReference type="AlphaFoldDB" id="A0A9W8CSD2"/>
<dbReference type="EMBL" id="JANBOJ010000134">
    <property type="protein sequence ID" value="KAJ1722038.1"/>
    <property type="molecule type" value="Genomic_DNA"/>
</dbReference>
<feature type="active site" evidence="3">
    <location>
        <position position="236"/>
    </location>
</feature>
<dbReference type="InterPro" id="IPR050300">
    <property type="entry name" value="GDXG_lipolytic_enzyme"/>
</dbReference>
<dbReference type="Proteomes" id="UP001149813">
    <property type="component" value="Unassembled WGS sequence"/>
</dbReference>
<evidence type="ECO:0000313" key="6">
    <source>
        <dbReference type="Proteomes" id="UP001149813"/>
    </source>
</evidence>
<evidence type="ECO:0000256" key="1">
    <source>
        <dbReference type="ARBA" id="ARBA00010515"/>
    </source>
</evidence>